<dbReference type="RefSeq" id="WP_099386850.1">
    <property type="nucleotide sequence ID" value="NZ_JANSWH010000035.1"/>
</dbReference>
<organism evidence="3 4">
    <name type="scientific">Agathobacter ruminis</name>
    <dbReference type="NCBI Taxonomy" id="1712665"/>
    <lineage>
        <taxon>Bacteria</taxon>
        <taxon>Bacillati</taxon>
        <taxon>Bacillota</taxon>
        <taxon>Clostridia</taxon>
        <taxon>Lachnospirales</taxon>
        <taxon>Lachnospiraceae</taxon>
        <taxon>Agathobacter</taxon>
    </lineage>
</organism>
<reference evidence="3 4" key="1">
    <citation type="submission" date="2017-10" db="EMBL/GenBank/DDBJ databases">
        <title>Resolving the taxonomy of Roseburia spp., Eubacterium rectale and Agathobacter spp. through phylogenomic analysis.</title>
        <authorList>
            <person name="Sheridan P.O."/>
            <person name="Walker A.W."/>
            <person name="Duncan S.H."/>
            <person name="Scott K.P."/>
            <person name="Toole P.W.O."/>
            <person name="Luis P."/>
            <person name="Flint H.J."/>
        </authorList>
    </citation>
    <scope>NUCLEOTIDE SEQUENCE [LARGE SCALE GENOMIC DNA]</scope>
    <source>
        <strain evidence="3 4">JK623</strain>
    </source>
</reference>
<name>A0A2G3E0K9_9FIRM</name>
<protein>
    <submittedName>
        <fullName evidence="3">DUF5060 domain-containing protein</fullName>
    </submittedName>
</protein>
<evidence type="ECO:0000259" key="1">
    <source>
        <dbReference type="Pfam" id="PF13204"/>
    </source>
</evidence>
<evidence type="ECO:0000313" key="4">
    <source>
        <dbReference type="Proteomes" id="UP000224563"/>
    </source>
</evidence>
<dbReference type="InterPro" id="IPR025277">
    <property type="entry name" value="Apiosidase-like_cat_dom"/>
</dbReference>
<dbReference type="SUPFAM" id="SSF51445">
    <property type="entry name" value="(Trans)glycosidases"/>
    <property type="match status" value="1"/>
</dbReference>
<proteinExistence type="predicted"/>
<evidence type="ECO:0000313" key="3">
    <source>
        <dbReference type="EMBL" id="PHU36680.1"/>
    </source>
</evidence>
<reference evidence="3 4" key="2">
    <citation type="submission" date="2017-10" db="EMBL/GenBank/DDBJ databases">
        <authorList>
            <person name="Banno H."/>
            <person name="Chua N.-H."/>
        </authorList>
    </citation>
    <scope>NUCLEOTIDE SEQUENCE [LARGE SCALE GENOMIC DNA]</scope>
    <source>
        <strain evidence="3 4">JK623</strain>
    </source>
</reference>
<gene>
    <name evidence="3" type="ORF">CSX02_11995</name>
</gene>
<accession>A0A2G3E0K9</accession>
<dbReference type="PANTHER" id="PTHR37836:SF2">
    <property type="entry name" value="DUF4038 DOMAIN-CONTAINING PROTEIN"/>
    <property type="match status" value="1"/>
</dbReference>
<keyword evidence="4" id="KW-1185">Reference proteome</keyword>
<dbReference type="Pfam" id="PF18310">
    <property type="entry name" value="DUF5605"/>
    <property type="match status" value="1"/>
</dbReference>
<feature type="domain" description="DUF5605" evidence="2">
    <location>
        <begin position="362"/>
        <end position="426"/>
    </location>
</feature>
<dbReference type="PANTHER" id="PTHR37836">
    <property type="entry name" value="LMO1036 PROTEIN"/>
    <property type="match status" value="1"/>
</dbReference>
<comment type="caution">
    <text evidence="3">The sequence shown here is derived from an EMBL/GenBank/DDBJ whole genome shotgun (WGS) entry which is preliminary data.</text>
</comment>
<evidence type="ECO:0000259" key="2">
    <source>
        <dbReference type="Pfam" id="PF18310"/>
    </source>
</evidence>
<feature type="domain" description="Apiosidase-like catalytic" evidence="1">
    <location>
        <begin position="12"/>
        <end position="269"/>
    </location>
</feature>
<dbReference type="Gene3D" id="2.60.40.3950">
    <property type="match status" value="1"/>
</dbReference>
<sequence>MGKHGMVRVADTHFEYEDGTLYFPFGTTIYALAHQEEALIEQTFASLAESPFNKVRMCVFPKHYQYNQNEPKYLPFEKRADGSWDTAKPVEAFWNHLEQVIRRLDEMEIECDLILFHSYDHWGFASMSQADNLAYLEYCLKRLGDCDNVWWSLANEYDLMLASISMEQWYEIEEFVASHNPRGHLLSNHNCFRTWDMGRPNITHGSYQVKYLSYIADRIMEHRKPICVDECCYEGNLPEGWGNLSGEEMTARFWMAIASGAYCTHGETFLDDNDIVWWAKGGRLKGKSPERIAFLRRIVESFGAPMMPYKAAPFEFLDNLPDEVKANFEGTVSGRSFPLALAQADPDEQKVLDIFEHEYTGRTEDQTVLLKYLYQRCGARDYMNLPEGKEYRVEVIDTWNMTRTTVHTHATGRVTVDLPGKPYMAILATAM</sequence>
<dbReference type="Gene3D" id="3.20.20.80">
    <property type="entry name" value="Glycosidases"/>
    <property type="match status" value="1"/>
</dbReference>
<dbReference type="EMBL" id="PDYG01000128">
    <property type="protein sequence ID" value="PHU36680.1"/>
    <property type="molecule type" value="Genomic_DNA"/>
</dbReference>
<dbReference type="AlphaFoldDB" id="A0A2G3E0K9"/>
<dbReference type="InterPro" id="IPR041239">
    <property type="entry name" value="DUF5605"/>
</dbReference>
<dbReference type="Proteomes" id="UP000224563">
    <property type="component" value="Unassembled WGS sequence"/>
</dbReference>
<dbReference type="InterPro" id="IPR017853">
    <property type="entry name" value="GH"/>
</dbReference>
<dbReference type="Pfam" id="PF13204">
    <property type="entry name" value="Apiosidase"/>
    <property type="match status" value="1"/>
</dbReference>